<dbReference type="Gene3D" id="1.10.10.690">
    <property type="entry name" value="YidB-like"/>
    <property type="match status" value="1"/>
</dbReference>
<comment type="caution">
    <text evidence="2">The sequence shown here is derived from an EMBL/GenBank/DDBJ whole genome shotgun (WGS) entry which is preliminary data.</text>
</comment>
<protein>
    <submittedName>
        <fullName evidence="2">DUF937 domain-containing protein</fullName>
    </submittedName>
</protein>
<dbReference type="SUPFAM" id="SSF140804">
    <property type="entry name" value="YidB-like"/>
    <property type="match status" value="1"/>
</dbReference>
<name>A0ABS5UB40_9BACT</name>
<organism evidence="2 3">
    <name type="scientific">Pelotalea chapellei</name>
    <dbReference type="NCBI Taxonomy" id="44671"/>
    <lineage>
        <taxon>Bacteria</taxon>
        <taxon>Pseudomonadati</taxon>
        <taxon>Thermodesulfobacteriota</taxon>
        <taxon>Desulfuromonadia</taxon>
        <taxon>Geobacterales</taxon>
        <taxon>Geobacteraceae</taxon>
        <taxon>Pelotalea</taxon>
    </lineage>
</organism>
<sequence>MGIMDEVTSRLGGQQQGSDNKTTSLLGGVMEMFSDPQSGGLQGLVQSFQQKGLGGIVSSWVGTGQNQAISPDQIREGLGSERLQNLADKAGIPQEEVTSKLSEHLPGFVDKLTPNGSVPEEGGMLSKAMDMLKGR</sequence>
<evidence type="ECO:0000256" key="1">
    <source>
        <dbReference type="SAM" id="MobiDB-lite"/>
    </source>
</evidence>
<feature type="compositionally biased region" description="Polar residues" evidence="1">
    <location>
        <begin position="11"/>
        <end position="23"/>
    </location>
</feature>
<reference evidence="2 3" key="1">
    <citation type="submission" date="2021-05" db="EMBL/GenBank/DDBJ databases">
        <title>The draft genome of Geobacter chapellei DSM 13688.</title>
        <authorList>
            <person name="Xu Z."/>
            <person name="Masuda Y."/>
            <person name="Itoh H."/>
            <person name="Senoo K."/>
        </authorList>
    </citation>
    <scope>NUCLEOTIDE SEQUENCE [LARGE SCALE GENOMIC DNA]</scope>
    <source>
        <strain evidence="2 3">DSM 13688</strain>
    </source>
</reference>
<feature type="region of interest" description="Disordered" evidence="1">
    <location>
        <begin position="1"/>
        <end position="23"/>
    </location>
</feature>
<feature type="region of interest" description="Disordered" evidence="1">
    <location>
        <begin position="108"/>
        <end position="135"/>
    </location>
</feature>
<dbReference type="RefSeq" id="WP_214300375.1">
    <property type="nucleotide sequence ID" value="NZ_JAHDYS010000014.1"/>
</dbReference>
<gene>
    <name evidence="2" type="ORF">KJB30_13960</name>
</gene>
<dbReference type="EMBL" id="JAHDYS010000014">
    <property type="protein sequence ID" value="MBT1072897.1"/>
    <property type="molecule type" value="Genomic_DNA"/>
</dbReference>
<dbReference type="InterPro" id="IPR045372">
    <property type="entry name" value="YidB"/>
</dbReference>
<accession>A0ABS5UB40</accession>
<dbReference type="Proteomes" id="UP000784128">
    <property type="component" value="Unassembled WGS sequence"/>
</dbReference>
<dbReference type="InterPro" id="IPR027405">
    <property type="entry name" value="YidB-like"/>
</dbReference>
<evidence type="ECO:0000313" key="2">
    <source>
        <dbReference type="EMBL" id="MBT1072897.1"/>
    </source>
</evidence>
<keyword evidence="3" id="KW-1185">Reference proteome</keyword>
<evidence type="ECO:0000313" key="3">
    <source>
        <dbReference type="Proteomes" id="UP000784128"/>
    </source>
</evidence>
<dbReference type="Pfam" id="PF20159">
    <property type="entry name" value="YidB"/>
    <property type="match status" value="1"/>
</dbReference>
<proteinExistence type="predicted"/>